<dbReference type="STRING" id="760192.Halhy_2377"/>
<gene>
    <name evidence="4" type="ordered locus">Halhy_2377</name>
</gene>
<feature type="signal peptide" evidence="2">
    <location>
        <begin position="1"/>
        <end position="24"/>
    </location>
</feature>
<protein>
    <submittedName>
        <fullName evidence="4">Amidohydrolase</fullName>
    </submittedName>
</protein>
<feature type="region of interest" description="Disordered" evidence="1">
    <location>
        <begin position="101"/>
        <end position="137"/>
    </location>
</feature>
<accession>F4KVC7</accession>
<dbReference type="GO" id="GO:0016810">
    <property type="term" value="F:hydrolase activity, acting on carbon-nitrogen (but not peptide) bonds"/>
    <property type="evidence" value="ECO:0007669"/>
    <property type="project" value="InterPro"/>
</dbReference>
<dbReference type="PANTHER" id="PTHR43135:SF3">
    <property type="entry name" value="ALPHA-D-RIBOSE 1-METHYLPHOSPHONATE 5-TRIPHOSPHATE DIPHOSPHATASE"/>
    <property type="match status" value="1"/>
</dbReference>
<evidence type="ECO:0000313" key="4">
    <source>
        <dbReference type="EMBL" id="AEE50253.1"/>
    </source>
</evidence>
<evidence type="ECO:0000259" key="3">
    <source>
        <dbReference type="Pfam" id="PF01979"/>
    </source>
</evidence>
<dbReference type="Gene3D" id="2.30.40.10">
    <property type="entry name" value="Urease, subunit C, domain 1"/>
    <property type="match status" value="1"/>
</dbReference>
<dbReference type="Pfam" id="PF01979">
    <property type="entry name" value="Amidohydro_1"/>
    <property type="match status" value="1"/>
</dbReference>
<reference evidence="4 5" key="1">
    <citation type="journal article" date="2011" name="Stand. Genomic Sci.">
        <title>Complete genome sequence of Haliscomenobacter hydrossis type strain (O).</title>
        <authorList>
            <consortium name="US DOE Joint Genome Institute (JGI-PGF)"/>
            <person name="Daligault H."/>
            <person name="Lapidus A."/>
            <person name="Zeytun A."/>
            <person name="Nolan M."/>
            <person name="Lucas S."/>
            <person name="Del Rio T.G."/>
            <person name="Tice H."/>
            <person name="Cheng J.F."/>
            <person name="Tapia R."/>
            <person name="Han C."/>
            <person name="Goodwin L."/>
            <person name="Pitluck S."/>
            <person name="Liolios K."/>
            <person name="Pagani I."/>
            <person name="Ivanova N."/>
            <person name="Huntemann M."/>
            <person name="Mavromatis K."/>
            <person name="Mikhailova N."/>
            <person name="Pati A."/>
            <person name="Chen A."/>
            <person name="Palaniappan K."/>
            <person name="Land M."/>
            <person name="Hauser L."/>
            <person name="Brambilla E.M."/>
            <person name="Rohde M."/>
            <person name="Verbarg S."/>
            <person name="Goker M."/>
            <person name="Bristow J."/>
            <person name="Eisen J.A."/>
            <person name="Markowitz V."/>
            <person name="Hugenholtz P."/>
            <person name="Kyrpides N.C."/>
            <person name="Klenk H.P."/>
            <person name="Woyke T."/>
        </authorList>
    </citation>
    <scope>NUCLEOTIDE SEQUENCE [LARGE SCALE GENOMIC DNA]</scope>
    <source>
        <strain evidence="5">ATCC 27775 / DSM 1100 / LMG 10767 / O</strain>
    </source>
</reference>
<dbReference type="KEGG" id="hhy:Halhy_2377"/>
<dbReference type="OrthoDB" id="1393708at2"/>
<keyword evidence="2" id="KW-0732">Signal</keyword>
<dbReference type="PANTHER" id="PTHR43135">
    <property type="entry name" value="ALPHA-D-RIBOSE 1-METHYLPHOSPHONATE 5-TRIPHOSPHATE DIPHOSPHATASE"/>
    <property type="match status" value="1"/>
</dbReference>
<dbReference type="InterPro" id="IPR051781">
    <property type="entry name" value="Metallo-dep_Hydrolase"/>
</dbReference>
<keyword evidence="5" id="KW-1185">Reference proteome</keyword>
<dbReference type="InterPro" id="IPR011059">
    <property type="entry name" value="Metal-dep_hydrolase_composite"/>
</dbReference>
<dbReference type="eggNOG" id="COG1228">
    <property type="taxonomic scope" value="Bacteria"/>
</dbReference>
<sequence>MKGLSLTFTAMLCIWCLSTGLAQSSEEALKPITRTYALKNVTIVTKPGQTIQNGTVIVKDGLIHSAGQNVSIPADAKIIPADSMFVYAGFIDALSNAGIPRPEVRPATGGGPGGGGGGQGQRPTGINPGAPPNDLAGIQPEQSARELIKPTEKSIEDLRKLGFTNAHVAPIGRMLPGSSALISLGGSVADNMIVKDNFAMISQLVGAQGVYPQTVIAVMSKFRELYKQAEQAKAHEKMYADNPAGMARPDGDRSLQAFYPVLDKKRSVCFVAPDLKSVYRVLALQQELKFPLILGGLRQAWPLVDQLKAQNIPVILSLDLPKMEKKEPAKKDSTAAKDLELERLEKRRADEMKLYETQAATFAGKGINFGFSSLNAKTADIREAMRRMVKAGLKEDQALAALTTAPAAMFGVSQTMGTVEKGKIANLVVSKKSYFDEKSEVRYVFVDGTMYEYEATAPAARPGAPGAGRGVAPADLSKFLGKWNYAIDAGDQMFKGTITLTDDGGKIGGSWTGADGQSQSLSSPVLKGNDLTFNSTVNMGQEVALDFNITFDGTKFSGKVKAGDFGVFPIEGSKEPRD</sequence>
<reference key="2">
    <citation type="submission" date="2011-04" db="EMBL/GenBank/DDBJ databases">
        <title>Complete sequence of chromosome of Haliscomenobacter hydrossis DSM 1100.</title>
        <authorList>
            <consortium name="US DOE Joint Genome Institute (JGI-PGF)"/>
            <person name="Lucas S."/>
            <person name="Han J."/>
            <person name="Lapidus A."/>
            <person name="Bruce D."/>
            <person name="Goodwin L."/>
            <person name="Pitluck S."/>
            <person name="Peters L."/>
            <person name="Kyrpides N."/>
            <person name="Mavromatis K."/>
            <person name="Ivanova N."/>
            <person name="Ovchinnikova G."/>
            <person name="Pagani I."/>
            <person name="Daligault H."/>
            <person name="Detter J.C."/>
            <person name="Han C."/>
            <person name="Land M."/>
            <person name="Hauser L."/>
            <person name="Markowitz V."/>
            <person name="Cheng J.-F."/>
            <person name="Hugenholtz P."/>
            <person name="Woyke T."/>
            <person name="Wu D."/>
            <person name="Verbarg S."/>
            <person name="Frueling A."/>
            <person name="Brambilla E."/>
            <person name="Klenk H.-P."/>
            <person name="Eisen J.A."/>
        </authorList>
    </citation>
    <scope>NUCLEOTIDE SEQUENCE</scope>
    <source>
        <strain>DSM 1100</strain>
    </source>
</reference>
<proteinExistence type="predicted"/>
<feature type="domain" description="Amidohydrolase-related" evidence="3">
    <location>
        <begin position="366"/>
        <end position="449"/>
    </location>
</feature>
<evidence type="ECO:0000256" key="2">
    <source>
        <dbReference type="SAM" id="SignalP"/>
    </source>
</evidence>
<evidence type="ECO:0000313" key="5">
    <source>
        <dbReference type="Proteomes" id="UP000008461"/>
    </source>
</evidence>
<feature type="compositionally biased region" description="Gly residues" evidence="1">
    <location>
        <begin position="108"/>
        <end position="120"/>
    </location>
</feature>
<dbReference type="InterPro" id="IPR006680">
    <property type="entry name" value="Amidohydro-rel"/>
</dbReference>
<dbReference type="RefSeq" id="WP_013764802.1">
    <property type="nucleotide sequence ID" value="NC_015510.1"/>
</dbReference>
<organism evidence="4 5">
    <name type="scientific">Haliscomenobacter hydrossis (strain ATCC 27775 / DSM 1100 / LMG 10767 / O)</name>
    <dbReference type="NCBI Taxonomy" id="760192"/>
    <lineage>
        <taxon>Bacteria</taxon>
        <taxon>Pseudomonadati</taxon>
        <taxon>Bacteroidota</taxon>
        <taxon>Saprospiria</taxon>
        <taxon>Saprospirales</taxon>
        <taxon>Haliscomenobacteraceae</taxon>
        <taxon>Haliscomenobacter</taxon>
    </lineage>
</organism>
<dbReference type="Gene3D" id="3.20.20.140">
    <property type="entry name" value="Metal-dependent hydrolases"/>
    <property type="match status" value="1"/>
</dbReference>
<dbReference type="Proteomes" id="UP000008461">
    <property type="component" value="Chromosome"/>
</dbReference>
<name>F4KVC7_HALH1</name>
<evidence type="ECO:0000256" key="1">
    <source>
        <dbReference type="SAM" id="MobiDB-lite"/>
    </source>
</evidence>
<dbReference type="EMBL" id="CP002691">
    <property type="protein sequence ID" value="AEE50253.1"/>
    <property type="molecule type" value="Genomic_DNA"/>
</dbReference>
<feature type="chain" id="PRO_5003310280" evidence="2">
    <location>
        <begin position="25"/>
        <end position="578"/>
    </location>
</feature>
<dbReference type="AlphaFoldDB" id="F4KVC7"/>
<dbReference type="HOGENOM" id="CLU_026493_0_0_10"/>
<dbReference type="SUPFAM" id="SSF51338">
    <property type="entry name" value="Composite domain of metallo-dependent hydrolases"/>
    <property type="match status" value="1"/>
</dbReference>